<dbReference type="AlphaFoldDB" id="A0A0L0P6D2"/>
<name>A0A0L0P6D2_CANAR</name>
<evidence type="ECO:0000313" key="2">
    <source>
        <dbReference type="EMBL" id="KNE01576.1"/>
    </source>
</evidence>
<dbReference type="EMBL" id="LGST01000009">
    <property type="protein sequence ID" value="KNE01576.1"/>
    <property type="molecule type" value="Genomic_DNA"/>
</dbReference>
<evidence type="ECO:0000256" key="1">
    <source>
        <dbReference type="SAM" id="Phobius"/>
    </source>
</evidence>
<evidence type="ECO:0000313" key="3">
    <source>
        <dbReference type="Proteomes" id="UP000037122"/>
    </source>
</evidence>
<reference evidence="3" key="1">
    <citation type="journal article" date="2015" name="BMC Genomics">
        <title>Draft genome of a commonly misdiagnosed multidrug resistant pathogen Candida auris.</title>
        <authorList>
            <person name="Chatterjee S."/>
            <person name="Alampalli S.V."/>
            <person name="Nageshan R.K."/>
            <person name="Chettiar S.T."/>
            <person name="Joshi S."/>
            <person name="Tatu U.S."/>
        </authorList>
    </citation>
    <scope>NUCLEOTIDE SEQUENCE [LARGE SCALE GENOMIC DNA]</scope>
    <source>
        <strain evidence="3">6684</strain>
    </source>
</reference>
<keyword evidence="1" id="KW-0472">Membrane</keyword>
<gene>
    <name evidence="2" type="ORF">QG37_01409</name>
</gene>
<keyword evidence="1" id="KW-1133">Transmembrane helix</keyword>
<keyword evidence="1" id="KW-0812">Transmembrane</keyword>
<organism evidence="2 3">
    <name type="scientific">Candidozyma auris</name>
    <name type="common">Yeast</name>
    <name type="synonym">Candida auris</name>
    <dbReference type="NCBI Taxonomy" id="498019"/>
    <lineage>
        <taxon>Eukaryota</taxon>
        <taxon>Fungi</taxon>
        <taxon>Dikarya</taxon>
        <taxon>Ascomycota</taxon>
        <taxon>Saccharomycotina</taxon>
        <taxon>Pichiomycetes</taxon>
        <taxon>Metschnikowiaceae</taxon>
        <taxon>Candidozyma</taxon>
    </lineage>
</organism>
<comment type="caution">
    <text evidence="2">The sequence shown here is derived from an EMBL/GenBank/DDBJ whole genome shotgun (WGS) entry which is preliminary data.</text>
</comment>
<accession>A0A0L0P6D2</accession>
<proteinExistence type="predicted"/>
<dbReference type="Proteomes" id="UP000037122">
    <property type="component" value="Unassembled WGS sequence"/>
</dbReference>
<dbReference type="VEuPathDB" id="FungiDB:QG37_01409"/>
<sequence>MGAQVLTQRLTRERGEAGYPGGSERFWSSFFFFSLSLYPSFPAFPAFFFPHLLPQLLLICLPEGSDRAARQTVTGETLLHLQRLRGQAKKKKKKKKNNRHLGCSEIVICATLLLCERSFVITA</sequence>
<protein>
    <submittedName>
        <fullName evidence="2">Uncharacterized protein</fullName>
    </submittedName>
</protein>
<feature type="transmembrane region" description="Helical" evidence="1">
    <location>
        <begin position="26"/>
        <end position="49"/>
    </location>
</feature>